<dbReference type="GO" id="GO:0006139">
    <property type="term" value="P:nucleobase-containing compound metabolic process"/>
    <property type="evidence" value="ECO:0007669"/>
    <property type="project" value="InterPro"/>
</dbReference>
<dbReference type="FunFam" id="3.30.420.10:FF:000100">
    <property type="entry name" value="3'-5' exonuclease/helicase (Wrn), putative"/>
    <property type="match status" value="1"/>
</dbReference>
<dbReference type="GO" id="GO:0003676">
    <property type="term" value="F:nucleic acid binding"/>
    <property type="evidence" value="ECO:0007669"/>
    <property type="project" value="InterPro"/>
</dbReference>
<evidence type="ECO:0000313" key="6">
    <source>
        <dbReference type="Proteomes" id="UP000664521"/>
    </source>
</evidence>
<sequence length="524" mass="58364">MSAISAGVADNKRDPLGDNDTFVGEASSAQTRCYWNQNFQSTPKRSKSLSHLDLPERKQVNAGIDTRHSTRDIPQYMHIDDVNSLKELPRSGVSAAAKHPSSHSPKGFAMSCNSVESNTKDTSTIKPVSWSYALYTGPKNETIKVHYCKTKVDTERIAQLFRDEDVIGFDIEWRPMAQAKDGIKPNVSLIQLASEERIALFHVARFRDEDSVQGLVAPTLKAVMESPHITKVGVGIKGDCTRLHRFLGIESRGLFELSHLYKLVKYSGGDTSSINKKLVRLASQVEEHLGLPLSKGGARMSDWSLALDLAQVQYAASDSYAGFQLFHEMEHKRKQLIPTPPRPYHAELNRPIRFTSGKSIETHDEPEDLSDELSRTSQPPSIEELARDFLKIKATRPTLPATKSPKRVSSSNPQPCKPEVIIANKWVANWHSTLPAGYKCAAAPACLRAHALWHEQGFTVPEAAALLRDPPLLNATVATYVLDALRAERLPFERERLAALILHVPQAMKGRYKRFLEKAGIDVR</sequence>
<evidence type="ECO:0000259" key="4">
    <source>
        <dbReference type="SMART" id="SM00474"/>
    </source>
</evidence>
<protein>
    <recommendedName>
        <fullName evidence="4">3'-5' exonuclease domain-containing protein</fullName>
    </recommendedName>
</protein>
<proteinExistence type="predicted"/>
<dbReference type="OrthoDB" id="1920326at2759"/>
<dbReference type="CDD" id="cd06141">
    <property type="entry name" value="WRN_exo"/>
    <property type="match status" value="1"/>
</dbReference>
<dbReference type="InterPro" id="IPR012337">
    <property type="entry name" value="RNaseH-like_sf"/>
</dbReference>
<accession>A0A8H3FK98</accession>
<dbReference type="GO" id="GO:0005634">
    <property type="term" value="C:nucleus"/>
    <property type="evidence" value="ECO:0007669"/>
    <property type="project" value="TreeGrafter"/>
</dbReference>
<comment type="caution">
    <text evidence="5">The sequence shown here is derived from an EMBL/GenBank/DDBJ whole genome shotgun (WGS) entry which is preliminary data.</text>
</comment>
<gene>
    <name evidence="5" type="ORF">HETSPECPRED_006255</name>
</gene>
<dbReference type="SUPFAM" id="SSF53098">
    <property type="entry name" value="Ribonuclease H-like"/>
    <property type="match status" value="1"/>
</dbReference>
<keyword evidence="1" id="KW-0540">Nuclease</keyword>
<dbReference type="PANTHER" id="PTHR13620">
    <property type="entry name" value="3-5 EXONUCLEASE"/>
    <property type="match status" value="1"/>
</dbReference>
<dbReference type="Proteomes" id="UP000664521">
    <property type="component" value="Unassembled WGS sequence"/>
</dbReference>
<dbReference type="SMART" id="SM00474">
    <property type="entry name" value="35EXOc"/>
    <property type="match status" value="1"/>
</dbReference>
<dbReference type="EMBL" id="CAJPDS010000040">
    <property type="protein sequence ID" value="CAF9926103.1"/>
    <property type="molecule type" value="Genomic_DNA"/>
</dbReference>
<dbReference type="InterPro" id="IPR002562">
    <property type="entry name" value="3'-5'_exonuclease_dom"/>
</dbReference>
<evidence type="ECO:0000313" key="5">
    <source>
        <dbReference type="EMBL" id="CAF9926103.1"/>
    </source>
</evidence>
<feature type="region of interest" description="Disordered" evidence="3">
    <location>
        <begin position="355"/>
        <end position="378"/>
    </location>
</feature>
<reference evidence="5" key="1">
    <citation type="submission" date="2021-03" db="EMBL/GenBank/DDBJ databases">
        <authorList>
            <person name="Tagirdzhanova G."/>
        </authorList>
    </citation>
    <scope>NUCLEOTIDE SEQUENCE</scope>
</reference>
<dbReference type="Pfam" id="PF01612">
    <property type="entry name" value="DNA_pol_A_exo1"/>
    <property type="match status" value="1"/>
</dbReference>
<feature type="domain" description="3'-5' exonuclease" evidence="4">
    <location>
        <begin position="145"/>
        <end position="334"/>
    </location>
</feature>
<dbReference type="InterPro" id="IPR051132">
    <property type="entry name" value="3-5_Exonuclease_domain"/>
</dbReference>
<evidence type="ECO:0000256" key="3">
    <source>
        <dbReference type="SAM" id="MobiDB-lite"/>
    </source>
</evidence>
<dbReference type="Gene3D" id="3.30.420.10">
    <property type="entry name" value="Ribonuclease H-like superfamily/Ribonuclease H"/>
    <property type="match status" value="1"/>
</dbReference>
<evidence type="ECO:0000256" key="2">
    <source>
        <dbReference type="ARBA" id="ARBA00022801"/>
    </source>
</evidence>
<keyword evidence="6" id="KW-1185">Reference proteome</keyword>
<dbReference type="GO" id="GO:0005737">
    <property type="term" value="C:cytoplasm"/>
    <property type="evidence" value="ECO:0007669"/>
    <property type="project" value="TreeGrafter"/>
</dbReference>
<dbReference type="GO" id="GO:0008408">
    <property type="term" value="F:3'-5' exonuclease activity"/>
    <property type="evidence" value="ECO:0007669"/>
    <property type="project" value="InterPro"/>
</dbReference>
<dbReference type="AlphaFoldDB" id="A0A8H3FK98"/>
<dbReference type="PANTHER" id="PTHR13620:SF104">
    <property type="entry name" value="EXONUCLEASE 3'-5' DOMAIN-CONTAINING PROTEIN 2"/>
    <property type="match status" value="1"/>
</dbReference>
<keyword evidence="2" id="KW-0378">Hydrolase</keyword>
<feature type="region of interest" description="Disordered" evidence="3">
    <location>
        <begin position="1"/>
        <end position="23"/>
    </location>
</feature>
<dbReference type="InterPro" id="IPR036397">
    <property type="entry name" value="RNaseH_sf"/>
</dbReference>
<organism evidence="5 6">
    <name type="scientific">Heterodermia speciosa</name>
    <dbReference type="NCBI Taxonomy" id="116794"/>
    <lineage>
        <taxon>Eukaryota</taxon>
        <taxon>Fungi</taxon>
        <taxon>Dikarya</taxon>
        <taxon>Ascomycota</taxon>
        <taxon>Pezizomycotina</taxon>
        <taxon>Lecanoromycetes</taxon>
        <taxon>OSLEUM clade</taxon>
        <taxon>Lecanoromycetidae</taxon>
        <taxon>Caliciales</taxon>
        <taxon>Physciaceae</taxon>
        <taxon>Heterodermia</taxon>
    </lineage>
</organism>
<name>A0A8H3FK98_9LECA</name>
<evidence type="ECO:0000256" key="1">
    <source>
        <dbReference type="ARBA" id="ARBA00022722"/>
    </source>
</evidence>